<dbReference type="AlphaFoldDB" id="A0AB34KUZ6"/>
<reference evidence="2 3" key="1">
    <citation type="journal article" date="2020" name="Microbiol. Resour. Announc.">
        <title>Draft Genome Sequence of a Cladosporium Species Isolated from the Mesophotic Ascidian Didemnum maculosum.</title>
        <authorList>
            <person name="Gioti A."/>
            <person name="Siaperas R."/>
            <person name="Nikolaivits E."/>
            <person name="Le Goff G."/>
            <person name="Ouazzani J."/>
            <person name="Kotoulas G."/>
            <person name="Topakas E."/>
        </authorList>
    </citation>
    <scope>NUCLEOTIDE SEQUENCE [LARGE SCALE GENOMIC DNA]</scope>
    <source>
        <strain evidence="2 3">TM138-S3</strain>
    </source>
</reference>
<dbReference type="GeneID" id="96003845"/>
<sequence length="246" mass="28199">MPALIFSKVRQFNHLQSLQRRRLARSNDPLSAHQHEHHRTALLLVYDMLKQHWSVLCLLRQFRDSFHRWTDFRSRAEVVDALLAALEAYEDALTHQAAEPDDVRYDFEGFEKVLFGAISTLHAAGSQKVLYDKVRLPRVGWRCLEEAEGWMRARKLLVHAANGKVRMREWEHEEVGIVLDGRFTVSFFDPEEEVEREVALSEALSSELVGAYEGEVDDSGDSSDSSDGQGGEVKLRVRIPQIRNAC</sequence>
<dbReference type="Proteomes" id="UP000803884">
    <property type="component" value="Unassembled WGS sequence"/>
</dbReference>
<comment type="caution">
    <text evidence="2">The sequence shown here is derived from an EMBL/GenBank/DDBJ whole genome shotgun (WGS) entry which is preliminary data.</text>
</comment>
<name>A0AB34KUZ6_9PEZI</name>
<accession>A0AB34KUZ6</accession>
<dbReference type="RefSeq" id="XP_069231953.1">
    <property type="nucleotide sequence ID" value="XM_069371007.1"/>
</dbReference>
<evidence type="ECO:0000313" key="2">
    <source>
        <dbReference type="EMBL" id="KAL1588848.1"/>
    </source>
</evidence>
<proteinExistence type="predicted"/>
<feature type="region of interest" description="Disordered" evidence="1">
    <location>
        <begin position="214"/>
        <end position="234"/>
    </location>
</feature>
<gene>
    <name evidence="2" type="ORF">WHR41_02401</name>
</gene>
<keyword evidence="3" id="KW-1185">Reference proteome</keyword>
<protein>
    <submittedName>
        <fullName evidence="2">Uncharacterized protein</fullName>
    </submittedName>
</protein>
<evidence type="ECO:0000313" key="3">
    <source>
        <dbReference type="Proteomes" id="UP000803884"/>
    </source>
</evidence>
<organism evidence="2 3">
    <name type="scientific">Cladosporium halotolerans</name>
    <dbReference type="NCBI Taxonomy" id="1052096"/>
    <lineage>
        <taxon>Eukaryota</taxon>
        <taxon>Fungi</taxon>
        <taxon>Dikarya</taxon>
        <taxon>Ascomycota</taxon>
        <taxon>Pezizomycotina</taxon>
        <taxon>Dothideomycetes</taxon>
        <taxon>Dothideomycetidae</taxon>
        <taxon>Cladosporiales</taxon>
        <taxon>Cladosporiaceae</taxon>
        <taxon>Cladosporium</taxon>
    </lineage>
</organism>
<evidence type="ECO:0000256" key="1">
    <source>
        <dbReference type="SAM" id="MobiDB-lite"/>
    </source>
</evidence>
<dbReference type="EMBL" id="JAAQHG020000006">
    <property type="protein sequence ID" value="KAL1588848.1"/>
    <property type="molecule type" value="Genomic_DNA"/>
</dbReference>